<gene>
    <name evidence="1" type="ORF">MHIB_12760</name>
</gene>
<protein>
    <submittedName>
        <fullName evidence="1">Uncharacterized protein</fullName>
    </submittedName>
</protein>
<accession>A0A7I7X3K4</accession>
<dbReference type="KEGG" id="mhib:MHIB_12760"/>
<organism evidence="1 2">
    <name type="scientific">Mycolicibacter hiberniae</name>
    <dbReference type="NCBI Taxonomy" id="29314"/>
    <lineage>
        <taxon>Bacteria</taxon>
        <taxon>Bacillati</taxon>
        <taxon>Actinomycetota</taxon>
        <taxon>Actinomycetes</taxon>
        <taxon>Mycobacteriales</taxon>
        <taxon>Mycobacteriaceae</taxon>
        <taxon>Mycolicibacter</taxon>
    </lineage>
</organism>
<proteinExistence type="predicted"/>
<keyword evidence="2" id="KW-1185">Reference proteome</keyword>
<dbReference type="EMBL" id="AP022609">
    <property type="protein sequence ID" value="BBZ22858.1"/>
    <property type="molecule type" value="Genomic_DNA"/>
</dbReference>
<name>A0A7I7X3K4_9MYCO</name>
<dbReference type="Proteomes" id="UP000467260">
    <property type="component" value="Chromosome"/>
</dbReference>
<sequence>MTPAPRPGYMFSIAPIQTPMMPVRRSPKYFHVRESEVNGSTAGAGLGAAGAVLGVLLSAAACAGRSMDAVGVTVITSPV</sequence>
<evidence type="ECO:0000313" key="1">
    <source>
        <dbReference type="EMBL" id="BBZ22858.1"/>
    </source>
</evidence>
<reference evidence="1 2" key="1">
    <citation type="journal article" date="2019" name="Emerg. Microbes Infect.">
        <title>Comprehensive subspecies identification of 175 nontuberculous mycobacteria species based on 7547 genomic profiles.</title>
        <authorList>
            <person name="Matsumoto Y."/>
            <person name="Kinjo T."/>
            <person name="Motooka D."/>
            <person name="Nabeya D."/>
            <person name="Jung N."/>
            <person name="Uechi K."/>
            <person name="Horii T."/>
            <person name="Iida T."/>
            <person name="Fujita J."/>
            <person name="Nakamura S."/>
        </authorList>
    </citation>
    <scope>NUCLEOTIDE SEQUENCE [LARGE SCALE GENOMIC DNA]</scope>
    <source>
        <strain evidence="1 2">JCM 13571</strain>
    </source>
</reference>
<evidence type="ECO:0000313" key="2">
    <source>
        <dbReference type="Proteomes" id="UP000467260"/>
    </source>
</evidence>
<dbReference type="AlphaFoldDB" id="A0A7I7X3K4"/>